<dbReference type="EC" id="1.1.99.1" evidence="8"/>
<proteinExistence type="inferred from homology"/>
<dbReference type="Gene3D" id="3.50.50.60">
    <property type="entry name" value="FAD/NAD(P)-binding domain"/>
    <property type="match status" value="1"/>
</dbReference>
<dbReference type="Gene3D" id="3.30.560.10">
    <property type="entry name" value="Glucose Oxidase, domain 3"/>
    <property type="match status" value="1"/>
</dbReference>
<dbReference type="SUPFAM" id="SSF51905">
    <property type="entry name" value="FAD/NAD(P)-binding domain"/>
    <property type="match status" value="1"/>
</dbReference>
<evidence type="ECO:0000256" key="5">
    <source>
        <dbReference type="RuleBase" id="RU003968"/>
    </source>
</evidence>
<keyword evidence="9" id="KW-1185">Reference proteome</keyword>
<dbReference type="PROSITE" id="PS00623">
    <property type="entry name" value="GMC_OXRED_1"/>
    <property type="match status" value="1"/>
</dbReference>
<evidence type="ECO:0000256" key="3">
    <source>
        <dbReference type="ARBA" id="ARBA00022630"/>
    </source>
</evidence>
<feature type="domain" description="Glucose-methanol-choline oxidoreductase N-terminal" evidence="6">
    <location>
        <begin position="82"/>
        <end position="105"/>
    </location>
</feature>
<dbReference type="RefSeq" id="WP_271088721.1">
    <property type="nucleotide sequence ID" value="NZ_JAPJZH010000003.1"/>
</dbReference>
<dbReference type="InterPro" id="IPR000172">
    <property type="entry name" value="GMC_OxRdtase_N"/>
</dbReference>
<accession>A0ABT4VM79</accession>
<dbReference type="EMBL" id="JAPJZH010000003">
    <property type="protein sequence ID" value="MDA4845153.1"/>
    <property type="molecule type" value="Genomic_DNA"/>
</dbReference>
<evidence type="ECO:0000256" key="2">
    <source>
        <dbReference type="ARBA" id="ARBA00010790"/>
    </source>
</evidence>
<evidence type="ECO:0000313" key="9">
    <source>
        <dbReference type="Proteomes" id="UP001148313"/>
    </source>
</evidence>
<dbReference type="PROSITE" id="PS00624">
    <property type="entry name" value="GMC_OXRED_2"/>
    <property type="match status" value="1"/>
</dbReference>
<evidence type="ECO:0000259" key="7">
    <source>
        <dbReference type="PROSITE" id="PS00624"/>
    </source>
</evidence>
<sequence length="536" mass="58615">MQFDYVIVGGGSAGSVLANRLSQNPKVKVCLLEAGGRANHILVRLPAGAVATLPGRPKINNWAYETVEQPGLNGRKGYQPRGRGLGGSSAINAMLYVRGQQQDYDGWADLGCDGWDWESVLPYFKRAENNERGGSDVHGADGPLQVSNQKEERPITRAFIEAAGQLQYRKTEDFNGGDNEGVGLYQVTQFHEKAKNGERCSAAAAYLFPVMGRPNLTVITQARAKRLTFDGNRATGVIVRHKGRDVEISARVEVLLCGGTFHTPQLLQLSGIGPGDELASHGIDVRNDLPGVGKNLQDHLDFVLAYKSKDKDNFGIGVTGTVNLMRHLARWRKTGVSMAATCFAEGGAFLKTSPTLDRPDIQLHFTIALVDDHARQLHLGYGYSCHVCKLRPDSRGTVSLQSSDPLAAPKIDPRFLSDPRDLEVMIKGARLTREILESPPMTKFRHKEMFGTQHATTDADWEEHIRTRADTIYHPVGTCKMGRDEMSVVDPELRVRGIEALRVVDASIMPNLISGNTNAPTIMIAEKAADMIKAAA</sequence>
<keyword evidence="4 5" id="KW-0274">FAD</keyword>
<protein>
    <submittedName>
        <fullName evidence="8">Choline dehydrogenase</fullName>
        <ecNumber evidence="8">1.1.99.1</ecNumber>
    </submittedName>
</protein>
<comment type="caution">
    <text evidence="8">The sequence shown here is derived from an EMBL/GenBank/DDBJ whole genome shotgun (WGS) entry which is preliminary data.</text>
</comment>
<evidence type="ECO:0000256" key="4">
    <source>
        <dbReference type="ARBA" id="ARBA00022827"/>
    </source>
</evidence>
<dbReference type="InterPro" id="IPR036188">
    <property type="entry name" value="FAD/NAD-bd_sf"/>
</dbReference>
<keyword evidence="3 5" id="KW-0285">Flavoprotein</keyword>
<dbReference type="Pfam" id="PF00732">
    <property type="entry name" value="GMC_oxred_N"/>
    <property type="match status" value="1"/>
</dbReference>
<feature type="domain" description="Glucose-methanol-choline oxidoreductase N-terminal" evidence="7">
    <location>
        <begin position="259"/>
        <end position="273"/>
    </location>
</feature>
<organism evidence="8 9">
    <name type="scientific">Hoeflea poritis</name>
    <dbReference type="NCBI Taxonomy" id="2993659"/>
    <lineage>
        <taxon>Bacteria</taxon>
        <taxon>Pseudomonadati</taxon>
        <taxon>Pseudomonadota</taxon>
        <taxon>Alphaproteobacteria</taxon>
        <taxon>Hyphomicrobiales</taxon>
        <taxon>Rhizobiaceae</taxon>
        <taxon>Hoeflea</taxon>
    </lineage>
</organism>
<keyword evidence="8" id="KW-0560">Oxidoreductase</keyword>
<name>A0ABT4VM79_9HYPH</name>
<comment type="cofactor">
    <cofactor evidence="1">
        <name>FAD</name>
        <dbReference type="ChEBI" id="CHEBI:57692"/>
    </cofactor>
</comment>
<dbReference type="Pfam" id="PF05199">
    <property type="entry name" value="GMC_oxred_C"/>
    <property type="match status" value="1"/>
</dbReference>
<comment type="similarity">
    <text evidence="2 5">Belongs to the GMC oxidoreductase family.</text>
</comment>
<dbReference type="InterPro" id="IPR012132">
    <property type="entry name" value="GMC_OxRdtase"/>
</dbReference>
<dbReference type="PANTHER" id="PTHR11552">
    <property type="entry name" value="GLUCOSE-METHANOL-CHOLINE GMC OXIDOREDUCTASE"/>
    <property type="match status" value="1"/>
</dbReference>
<evidence type="ECO:0000259" key="6">
    <source>
        <dbReference type="PROSITE" id="PS00623"/>
    </source>
</evidence>
<dbReference type="PIRSF" id="PIRSF000137">
    <property type="entry name" value="Alcohol_oxidase"/>
    <property type="match status" value="1"/>
</dbReference>
<gene>
    <name evidence="8" type="ORF">OOZ53_07305</name>
</gene>
<evidence type="ECO:0000313" key="8">
    <source>
        <dbReference type="EMBL" id="MDA4845153.1"/>
    </source>
</evidence>
<dbReference type="NCBIfam" id="NF002550">
    <property type="entry name" value="PRK02106.1"/>
    <property type="match status" value="1"/>
</dbReference>
<dbReference type="InterPro" id="IPR007867">
    <property type="entry name" value="GMC_OxRtase_C"/>
</dbReference>
<reference evidence="8" key="1">
    <citation type="submission" date="2022-11" db="EMBL/GenBank/DDBJ databases">
        <title>Hoeflea poritis sp. nov., isolated from scleractinian coral Porites lutea.</title>
        <authorList>
            <person name="Zhang G."/>
            <person name="Wei Q."/>
            <person name="Cai L."/>
        </authorList>
    </citation>
    <scope>NUCLEOTIDE SEQUENCE</scope>
    <source>
        <strain evidence="8">E7-10</strain>
    </source>
</reference>
<dbReference type="SUPFAM" id="SSF54373">
    <property type="entry name" value="FAD-linked reductases, C-terminal domain"/>
    <property type="match status" value="1"/>
</dbReference>
<evidence type="ECO:0000256" key="1">
    <source>
        <dbReference type="ARBA" id="ARBA00001974"/>
    </source>
</evidence>
<dbReference type="GO" id="GO:0008812">
    <property type="term" value="F:choline dehydrogenase activity"/>
    <property type="evidence" value="ECO:0007669"/>
    <property type="project" value="UniProtKB-EC"/>
</dbReference>
<dbReference type="Proteomes" id="UP001148313">
    <property type="component" value="Unassembled WGS sequence"/>
</dbReference>
<dbReference type="PANTHER" id="PTHR11552:SF147">
    <property type="entry name" value="CHOLINE DEHYDROGENASE, MITOCHONDRIAL"/>
    <property type="match status" value="1"/>
</dbReference>